<dbReference type="GeneID" id="27718897"/>
<dbReference type="OrthoDB" id="3508621at2759"/>
<gene>
    <name evidence="1" type="ORF">SAPIO_CDS0745</name>
</gene>
<dbReference type="AlphaFoldDB" id="A0A084GGG0"/>
<accession>A0A084GGG0</accession>
<comment type="caution">
    <text evidence="1">The sequence shown here is derived from an EMBL/GenBank/DDBJ whole genome shotgun (WGS) entry which is preliminary data.</text>
</comment>
<dbReference type="VEuPathDB" id="FungiDB:SAPIO_CDS0745"/>
<dbReference type="KEGG" id="sapo:SAPIO_CDS0745"/>
<organism evidence="1 2">
    <name type="scientific">Pseudallescheria apiosperma</name>
    <name type="common">Scedosporium apiospermum</name>
    <dbReference type="NCBI Taxonomy" id="563466"/>
    <lineage>
        <taxon>Eukaryota</taxon>
        <taxon>Fungi</taxon>
        <taxon>Dikarya</taxon>
        <taxon>Ascomycota</taxon>
        <taxon>Pezizomycotina</taxon>
        <taxon>Sordariomycetes</taxon>
        <taxon>Hypocreomycetidae</taxon>
        <taxon>Microascales</taxon>
        <taxon>Microascaceae</taxon>
        <taxon>Scedosporium</taxon>
    </lineage>
</organism>
<dbReference type="EMBL" id="JOWA01000033">
    <property type="protein sequence ID" value="KEZ46422.1"/>
    <property type="molecule type" value="Genomic_DNA"/>
</dbReference>
<evidence type="ECO:0000313" key="2">
    <source>
        <dbReference type="Proteomes" id="UP000028545"/>
    </source>
</evidence>
<dbReference type="RefSeq" id="XP_016646221.1">
    <property type="nucleotide sequence ID" value="XM_016783455.1"/>
</dbReference>
<sequence length="400" mass="44917">MDASLPDSNTAWQKQVASHGLGGKTIHQASFRDSASKINKKQFLLLRVLHRPLQDAGELFSKDYLKDFIAESYIKRAFLFIASESNTSFAQYHASIESQPTSSRPFSASDTAFPELGTFTLVRYFQLASMDLLTTDYEDTPKLEFAPPAPREAAVKAKAAVRDMLTTPTKSTGVMTHLLGRDTPDISKLKISDLSMTPQSPMNSVTGRQVKAIEDEQIVNTALISFLIAVTLHSPQIKADWSLSRMAFSVSDEAQGSKKIFEARVDGVLRMRKGREVKAIAEVKPYLRHQKKYNDVRMQEAAQMAAWICTNPPANLDELRANKKKKATRLLISQDRHEIYVNFATFGAAYVDYIRGSPSFDETEAFLTIQETGPYNVDNHKHMRNLATLMYAFTLQECRD</sequence>
<protein>
    <submittedName>
        <fullName evidence="1">Uncharacterized protein</fullName>
    </submittedName>
</protein>
<proteinExistence type="predicted"/>
<dbReference type="Proteomes" id="UP000028545">
    <property type="component" value="Unassembled WGS sequence"/>
</dbReference>
<reference evidence="1 2" key="1">
    <citation type="journal article" date="2014" name="Genome Announc.">
        <title>Draft genome sequence of the pathogenic fungus Scedosporium apiospermum.</title>
        <authorList>
            <person name="Vandeputte P."/>
            <person name="Ghamrawi S."/>
            <person name="Rechenmann M."/>
            <person name="Iltis A."/>
            <person name="Giraud S."/>
            <person name="Fleury M."/>
            <person name="Thornton C."/>
            <person name="Delhaes L."/>
            <person name="Meyer W."/>
            <person name="Papon N."/>
            <person name="Bouchara J.P."/>
        </authorList>
    </citation>
    <scope>NUCLEOTIDE SEQUENCE [LARGE SCALE GENOMIC DNA]</scope>
    <source>
        <strain evidence="1 2">IHEM 14462</strain>
    </source>
</reference>
<dbReference type="OMA" id="IRIQESH"/>
<name>A0A084GGG0_PSEDA</name>
<dbReference type="HOGENOM" id="CLU_046151_0_0_1"/>
<keyword evidence="2" id="KW-1185">Reference proteome</keyword>
<evidence type="ECO:0000313" key="1">
    <source>
        <dbReference type="EMBL" id="KEZ46422.1"/>
    </source>
</evidence>